<evidence type="ECO:0000256" key="10">
    <source>
        <dbReference type="ARBA" id="ARBA00023136"/>
    </source>
</evidence>
<accession>A0A484KR61</accession>
<evidence type="ECO:0000313" key="12">
    <source>
        <dbReference type="EMBL" id="VFQ64532.1"/>
    </source>
</evidence>
<evidence type="ECO:0000256" key="11">
    <source>
        <dbReference type="SAM" id="MobiDB-lite"/>
    </source>
</evidence>
<dbReference type="EMBL" id="OOIL02000405">
    <property type="protein sequence ID" value="VFQ64532.1"/>
    <property type="molecule type" value="Genomic_DNA"/>
</dbReference>
<proteinExistence type="inferred from homology"/>
<reference evidence="12 13" key="1">
    <citation type="submission" date="2018-04" db="EMBL/GenBank/DDBJ databases">
        <authorList>
            <person name="Vogel A."/>
        </authorList>
    </citation>
    <scope>NUCLEOTIDE SEQUENCE [LARGE SCALE GENOMIC DNA]</scope>
</reference>
<comment type="similarity">
    <text evidence="2">Belongs to the cytochrome P450 family.</text>
</comment>
<dbReference type="InterPro" id="IPR050665">
    <property type="entry name" value="Cytochrome_P450_Monooxygen"/>
</dbReference>
<dbReference type="PANTHER" id="PTHR24282:SF20">
    <property type="entry name" value="CYTOCHROME P450 CYP749A22-LIKE"/>
    <property type="match status" value="1"/>
</dbReference>
<dbReference type="SUPFAM" id="SSF48264">
    <property type="entry name" value="Cytochrome P450"/>
    <property type="match status" value="1"/>
</dbReference>
<keyword evidence="4" id="KW-0812">Transmembrane</keyword>
<evidence type="ECO:0000256" key="9">
    <source>
        <dbReference type="ARBA" id="ARBA00023033"/>
    </source>
</evidence>
<name>A0A484KR61_9ASTE</name>
<evidence type="ECO:0000256" key="7">
    <source>
        <dbReference type="ARBA" id="ARBA00023002"/>
    </source>
</evidence>
<dbReference type="GO" id="GO:0004497">
    <property type="term" value="F:monooxygenase activity"/>
    <property type="evidence" value="ECO:0007669"/>
    <property type="project" value="UniProtKB-KW"/>
</dbReference>
<protein>
    <submittedName>
        <fullName evidence="12">Uncharacterized protein</fullName>
    </submittedName>
</protein>
<keyword evidence="8" id="KW-0408">Iron</keyword>
<keyword evidence="6" id="KW-1133">Transmembrane helix</keyword>
<evidence type="ECO:0000256" key="5">
    <source>
        <dbReference type="ARBA" id="ARBA00022723"/>
    </source>
</evidence>
<organism evidence="12 13">
    <name type="scientific">Cuscuta campestris</name>
    <dbReference type="NCBI Taxonomy" id="132261"/>
    <lineage>
        <taxon>Eukaryota</taxon>
        <taxon>Viridiplantae</taxon>
        <taxon>Streptophyta</taxon>
        <taxon>Embryophyta</taxon>
        <taxon>Tracheophyta</taxon>
        <taxon>Spermatophyta</taxon>
        <taxon>Magnoliopsida</taxon>
        <taxon>eudicotyledons</taxon>
        <taxon>Gunneridae</taxon>
        <taxon>Pentapetalae</taxon>
        <taxon>asterids</taxon>
        <taxon>lamiids</taxon>
        <taxon>Solanales</taxon>
        <taxon>Convolvulaceae</taxon>
        <taxon>Cuscuteae</taxon>
        <taxon>Cuscuta</taxon>
        <taxon>Cuscuta subgen. Grammica</taxon>
        <taxon>Cuscuta sect. Cleistogrammica</taxon>
    </lineage>
</organism>
<keyword evidence="5" id="KW-0479">Metal-binding</keyword>
<evidence type="ECO:0000256" key="4">
    <source>
        <dbReference type="ARBA" id="ARBA00022692"/>
    </source>
</evidence>
<dbReference type="Pfam" id="PF00067">
    <property type="entry name" value="p450"/>
    <property type="match status" value="1"/>
</dbReference>
<feature type="compositionally biased region" description="Basic and acidic residues" evidence="11">
    <location>
        <begin position="365"/>
        <end position="374"/>
    </location>
</feature>
<dbReference type="GO" id="GO:0020037">
    <property type="term" value="F:heme binding"/>
    <property type="evidence" value="ECO:0007669"/>
    <property type="project" value="InterPro"/>
</dbReference>
<dbReference type="GO" id="GO:0016705">
    <property type="term" value="F:oxidoreductase activity, acting on paired donors, with incorporation or reduction of molecular oxygen"/>
    <property type="evidence" value="ECO:0007669"/>
    <property type="project" value="InterPro"/>
</dbReference>
<dbReference type="PANTHER" id="PTHR24282">
    <property type="entry name" value="CYTOCHROME P450 FAMILY MEMBER"/>
    <property type="match status" value="1"/>
</dbReference>
<keyword evidence="3" id="KW-0349">Heme</keyword>
<evidence type="ECO:0000256" key="2">
    <source>
        <dbReference type="ARBA" id="ARBA00010617"/>
    </source>
</evidence>
<keyword evidence="7" id="KW-0560">Oxidoreductase</keyword>
<dbReference type="PRINTS" id="PR00463">
    <property type="entry name" value="EP450I"/>
</dbReference>
<keyword evidence="9" id="KW-0503">Monooxygenase</keyword>
<evidence type="ECO:0000256" key="8">
    <source>
        <dbReference type="ARBA" id="ARBA00023004"/>
    </source>
</evidence>
<dbReference type="Gene3D" id="1.10.630.10">
    <property type="entry name" value="Cytochrome P450"/>
    <property type="match status" value="2"/>
</dbReference>
<comment type="subcellular location">
    <subcellularLocation>
        <location evidence="1">Membrane</location>
    </subcellularLocation>
</comment>
<evidence type="ECO:0000256" key="1">
    <source>
        <dbReference type="ARBA" id="ARBA00004370"/>
    </source>
</evidence>
<dbReference type="GO" id="GO:0005506">
    <property type="term" value="F:iron ion binding"/>
    <property type="evidence" value="ECO:0007669"/>
    <property type="project" value="InterPro"/>
</dbReference>
<dbReference type="InterPro" id="IPR002401">
    <property type="entry name" value="Cyt_P450_E_grp-I"/>
</dbReference>
<dbReference type="Proteomes" id="UP000595140">
    <property type="component" value="Unassembled WGS sequence"/>
</dbReference>
<evidence type="ECO:0000313" key="13">
    <source>
        <dbReference type="Proteomes" id="UP000595140"/>
    </source>
</evidence>
<dbReference type="GO" id="GO:0016020">
    <property type="term" value="C:membrane"/>
    <property type="evidence" value="ECO:0007669"/>
    <property type="project" value="UniProtKB-SubCell"/>
</dbReference>
<feature type="region of interest" description="Disordered" evidence="11">
    <location>
        <begin position="365"/>
        <end position="400"/>
    </location>
</feature>
<evidence type="ECO:0000256" key="6">
    <source>
        <dbReference type="ARBA" id="ARBA00022989"/>
    </source>
</evidence>
<keyword evidence="13" id="KW-1185">Reference proteome</keyword>
<keyword evidence="10" id="KW-0472">Membrane</keyword>
<dbReference type="AlphaFoldDB" id="A0A484KR61"/>
<gene>
    <name evidence="12" type="ORF">CCAM_LOCUS6308</name>
</gene>
<dbReference type="OrthoDB" id="1470350at2759"/>
<dbReference type="InterPro" id="IPR001128">
    <property type="entry name" value="Cyt_P450"/>
</dbReference>
<evidence type="ECO:0000256" key="3">
    <source>
        <dbReference type="ARBA" id="ARBA00022617"/>
    </source>
</evidence>
<dbReference type="InterPro" id="IPR036396">
    <property type="entry name" value="Cyt_P450_sf"/>
</dbReference>
<sequence>MAGFAKAFDAVTDAASTAWGFAMHFSNSSPDQPKVDVSGDRSLQTLDLHPSRRNPLEDSLNGMFAGMVKSGETILENWMKRDGEDVEVFEQFCLLASELVSNTAFGKNCMEANNKSPHMGWVVKKNDAFESKKHEQSKTLEELFRKGFPGKPFATNQESEKNNKYSNEEIAHECMAFCFVGCTATASILGWMVHMLSRDKNLQERARKEVIEIFGCEYINPEGIEKLTVIDKILEDCARLYPLVPFKLKVSNGNAEEQPDGDKRNPTVFHFGHGRGAWLGWNFAKLEAKVVLSMILRRFVFTLSPAYNHSPVRGFTVTPKHGIRVILQVRREESKTVKIIKTLGIVAGVAAAAWGISKLLGPDEPVPKPEEGKKVKMMKNPGRPHELIARSPFEETPAQRFKRNRELAKAEKLAKRALGIK</sequence>